<evidence type="ECO:0008006" key="5">
    <source>
        <dbReference type="Google" id="ProtNLM"/>
    </source>
</evidence>
<feature type="signal peptide" evidence="2">
    <location>
        <begin position="1"/>
        <end position="26"/>
    </location>
</feature>
<evidence type="ECO:0000256" key="1">
    <source>
        <dbReference type="SAM" id="MobiDB-lite"/>
    </source>
</evidence>
<sequence>MRGGVRLPAVIVALGLLAGCSDPAGAARREQGAARKRSPSARATASHSPAKRHAKTGAWWQAAGTTKTTAGLRVQTGAAHAGQVKVIVTDVSGRTSRRFTASTTPQSVKVGQFTLTGVKVSRSAKLARYGVGFHYRF</sequence>
<protein>
    <recommendedName>
        <fullName evidence="5">Lipoprotein</fullName>
    </recommendedName>
</protein>
<feature type="chain" id="PRO_5045353586" description="Lipoprotein" evidence="2">
    <location>
        <begin position="27"/>
        <end position="137"/>
    </location>
</feature>
<evidence type="ECO:0000313" key="4">
    <source>
        <dbReference type="Proteomes" id="UP001501822"/>
    </source>
</evidence>
<reference evidence="3 4" key="1">
    <citation type="journal article" date="2019" name="Int. J. Syst. Evol. Microbiol.">
        <title>The Global Catalogue of Microorganisms (GCM) 10K type strain sequencing project: providing services to taxonomists for standard genome sequencing and annotation.</title>
        <authorList>
            <consortium name="The Broad Institute Genomics Platform"/>
            <consortium name="The Broad Institute Genome Sequencing Center for Infectious Disease"/>
            <person name="Wu L."/>
            <person name="Ma J."/>
        </authorList>
    </citation>
    <scope>NUCLEOTIDE SEQUENCE [LARGE SCALE GENOMIC DNA]</scope>
    <source>
        <strain evidence="3 4">JCM 3146</strain>
    </source>
</reference>
<keyword evidence="4" id="KW-1185">Reference proteome</keyword>
<dbReference type="EMBL" id="BAAABM010000045">
    <property type="protein sequence ID" value="GAA0353839.1"/>
    <property type="molecule type" value="Genomic_DNA"/>
</dbReference>
<accession>A0ABN0X313</accession>
<keyword evidence="2" id="KW-0732">Signal</keyword>
<evidence type="ECO:0000313" key="3">
    <source>
        <dbReference type="EMBL" id="GAA0353839.1"/>
    </source>
</evidence>
<dbReference type="RefSeq" id="WP_252807269.1">
    <property type="nucleotide sequence ID" value="NZ_BAAABM010000045.1"/>
</dbReference>
<proteinExistence type="predicted"/>
<feature type="region of interest" description="Disordered" evidence="1">
    <location>
        <begin position="27"/>
        <end position="58"/>
    </location>
</feature>
<dbReference type="Proteomes" id="UP001501822">
    <property type="component" value="Unassembled WGS sequence"/>
</dbReference>
<name>A0ABN0X313_9ACTN</name>
<dbReference type="PROSITE" id="PS51257">
    <property type="entry name" value="PROKAR_LIPOPROTEIN"/>
    <property type="match status" value="1"/>
</dbReference>
<gene>
    <name evidence="3" type="ORF">GCM10010151_49270</name>
</gene>
<evidence type="ECO:0000256" key="2">
    <source>
        <dbReference type="SAM" id="SignalP"/>
    </source>
</evidence>
<comment type="caution">
    <text evidence="3">The sequence shown here is derived from an EMBL/GenBank/DDBJ whole genome shotgun (WGS) entry which is preliminary data.</text>
</comment>
<organism evidence="3 4">
    <name type="scientific">Actinoallomurus spadix</name>
    <dbReference type="NCBI Taxonomy" id="79912"/>
    <lineage>
        <taxon>Bacteria</taxon>
        <taxon>Bacillati</taxon>
        <taxon>Actinomycetota</taxon>
        <taxon>Actinomycetes</taxon>
        <taxon>Streptosporangiales</taxon>
        <taxon>Thermomonosporaceae</taxon>
        <taxon>Actinoallomurus</taxon>
    </lineage>
</organism>